<dbReference type="Pfam" id="PF00486">
    <property type="entry name" value="Trans_reg_C"/>
    <property type="match status" value="1"/>
</dbReference>
<keyword evidence="5" id="KW-1185">Reference proteome</keyword>
<reference evidence="4 5" key="1">
    <citation type="submission" date="2022-12" db="EMBL/GenBank/DDBJ databases">
        <title>Two new species, Stenotrophomonas aracearum and Stenotrophomonas oahuensis, isolated from Anthurium (Araceae family) in Hawaii.</title>
        <authorList>
            <person name="Chunag S.C."/>
            <person name="Dobhal S."/>
            <person name="Alvarez A."/>
            <person name="Arif M."/>
        </authorList>
    </citation>
    <scope>NUCLEOTIDE SEQUENCE [LARGE SCALE GENOMIC DNA]</scope>
    <source>
        <strain evidence="4 5">A5588</strain>
    </source>
</reference>
<dbReference type="InterPro" id="IPR011990">
    <property type="entry name" value="TPR-like_helical_dom_sf"/>
</dbReference>
<dbReference type="SMART" id="SM00862">
    <property type="entry name" value="Trans_reg_C"/>
    <property type="match status" value="1"/>
</dbReference>
<dbReference type="SUPFAM" id="SSF46894">
    <property type="entry name" value="C-terminal effector domain of the bipartite response regulators"/>
    <property type="match status" value="1"/>
</dbReference>
<protein>
    <submittedName>
        <fullName evidence="4">Winged helix-turn-helix domain-containing protein</fullName>
    </submittedName>
</protein>
<feature type="domain" description="OmpR/PhoB-type" evidence="3">
    <location>
        <begin position="3"/>
        <end position="101"/>
    </location>
</feature>
<dbReference type="InterPro" id="IPR036388">
    <property type="entry name" value="WH-like_DNA-bd_sf"/>
</dbReference>
<dbReference type="InterPro" id="IPR016032">
    <property type="entry name" value="Sig_transdc_resp-reg_C-effctor"/>
</dbReference>
<dbReference type="PANTHER" id="PTHR47691:SF3">
    <property type="entry name" value="HTH-TYPE TRANSCRIPTIONAL REGULATOR RV0890C-RELATED"/>
    <property type="match status" value="1"/>
</dbReference>
<name>A0ABY9YHW5_9GAMM</name>
<gene>
    <name evidence="4" type="ORF">PDM28_09290</name>
</gene>
<evidence type="ECO:0000313" key="4">
    <source>
        <dbReference type="EMBL" id="WNH50462.1"/>
    </source>
</evidence>
<dbReference type="InterPro" id="IPR001867">
    <property type="entry name" value="OmpR/PhoB-type_DNA-bd"/>
</dbReference>
<dbReference type="Proteomes" id="UP001305421">
    <property type="component" value="Chromosome"/>
</dbReference>
<dbReference type="PANTHER" id="PTHR47691">
    <property type="entry name" value="REGULATOR-RELATED"/>
    <property type="match status" value="1"/>
</dbReference>
<organism evidence="4 5">
    <name type="scientific">Stenotrophomonas aracearum</name>
    <dbReference type="NCBI Taxonomy" id="3003272"/>
    <lineage>
        <taxon>Bacteria</taxon>
        <taxon>Pseudomonadati</taxon>
        <taxon>Pseudomonadota</taxon>
        <taxon>Gammaproteobacteria</taxon>
        <taxon>Lysobacterales</taxon>
        <taxon>Lysobacteraceae</taxon>
        <taxon>Stenotrophomonas</taxon>
    </lineage>
</organism>
<proteinExistence type="predicted"/>
<evidence type="ECO:0000256" key="2">
    <source>
        <dbReference type="PROSITE-ProRule" id="PRU01091"/>
    </source>
</evidence>
<dbReference type="EMBL" id="CP115543">
    <property type="protein sequence ID" value="WNH50462.1"/>
    <property type="molecule type" value="Genomic_DNA"/>
</dbReference>
<dbReference type="Gene3D" id="1.10.10.10">
    <property type="entry name" value="Winged helix-like DNA-binding domain superfamily/Winged helix DNA-binding domain"/>
    <property type="match status" value="1"/>
</dbReference>
<dbReference type="SMART" id="SM00028">
    <property type="entry name" value="TPR"/>
    <property type="match status" value="5"/>
</dbReference>
<evidence type="ECO:0000259" key="3">
    <source>
        <dbReference type="PROSITE" id="PS51755"/>
    </source>
</evidence>
<accession>A0ABY9YHW5</accession>
<dbReference type="PROSITE" id="PS51755">
    <property type="entry name" value="OMPR_PHOB"/>
    <property type="match status" value="1"/>
</dbReference>
<dbReference type="Gene3D" id="1.25.40.10">
    <property type="entry name" value="Tetratricopeptide repeat domain"/>
    <property type="match status" value="1"/>
</dbReference>
<dbReference type="CDD" id="cd00383">
    <property type="entry name" value="trans_reg_C"/>
    <property type="match status" value="1"/>
</dbReference>
<evidence type="ECO:0000256" key="1">
    <source>
        <dbReference type="ARBA" id="ARBA00023125"/>
    </source>
</evidence>
<feature type="DNA-binding region" description="OmpR/PhoB-type" evidence="2">
    <location>
        <begin position="3"/>
        <end position="101"/>
    </location>
</feature>
<dbReference type="RefSeq" id="WP_311184566.1">
    <property type="nucleotide sequence ID" value="NZ_CP115543.1"/>
</dbReference>
<keyword evidence="1 2" id="KW-0238">DNA-binding</keyword>
<dbReference type="InterPro" id="IPR019734">
    <property type="entry name" value="TPR_rpt"/>
</dbReference>
<evidence type="ECO:0000313" key="5">
    <source>
        <dbReference type="Proteomes" id="UP001305421"/>
    </source>
</evidence>
<dbReference type="SUPFAM" id="SSF48452">
    <property type="entry name" value="TPR-like"/>
    <property type="match status" value="1"/>
</dbReference>
<sequence>MRLIQYRFGDYVLDPAVRELRRNGERLPLPLKSLECLVYLVANRQRAVGRDELISAVWGRAEVSDTVITQTMRRARKALDDAGDRQTMIRTVPGFGYRWVAEVEELEPGTVAVPMRPTEPDDDGAGVVPSAPAPVPVPVSVLGREEPEAPAGLAQAIHDRNPSNFAVRWRMVAAVLVVVLCVSSSVLWWNHRSAPSSADVAVTHPSRVIVLPVRVAPGEADVSWVRLGAMEYAADRLRGAALQVTPTEQTLHLDAALPDAQSPDAAALRQLLDRSEARWLLLPTAQHNGTQWRVQLRAVDSSADISVEALGDTPLQAMAVATDTWLRRIARVPADRAVPTELQERLRRIDAELDAGQLESAREQIQGTPRAIRDSPPLQVREGQLEYRAGRMGEAARLFDSALAQKPAATPGVRAKGLMGLGAVALRSGDPATAQARYTDALALLAEASSVDTRQLGNAYNGRGVAQVQLGNLDAAVADLGQARVAMRRSGDDVSAAMVGANLGRMEGMRSHWPQALQEFDSAIAVFERFQVNDYLAATLAAKAQAQLETVQPAQAKATLARTDGLLGALEDGQLVAVIQLARGNVALANGELGGVDAAVKALARTGSKDPSVSRLRMAVAVARGDSGGAGRLAGSASVPVQGAVSEIAAIAVQAAAGQADGARWLGPGASARHAAAAPDPATFFAKAMLQHRFGPADQALRDAQNALAVANRDGSPNDRVRANLLRAAVLLDADQPEQAVAVLGELDAYASTDYRVAWWASALYKRRGDAASARRAQHQAAALAGERPLGTPPLL</sequence>